<accession>A0A081NH88</accession>
<dbReference type="STRING" id="1137799.GZ78_09085"/>
<comment type="caution">
    <text evidence="2">The sequence shown here is derived from an EMBL/GenBank/DDBJ whole genome shotgun (WGS) entry which is preliminary data.</text>
</comment>
<dbReference type="AlphaFoldDB" id="A0A081NH88"/>
<dbReference type="Proteomes" id="UP000028073">
    <property type="component" value="Unassembled WGS sequence"/>
</dbReference>
<gene>
    <name evidence="2" type="ORF">GZ78_09085</name>
</gene>
<dbReference type="EMBL" id="JOKH01000002">
    <property type="protein sequence ID" value="KEQ17811.1"/>
    <property type="molecule type" value="Genomic_DNA"/>
</dbReference>
<reference evidence="2 3" key="1">
    <citation type="submission" date="2014-06" db="EMBL/GenBank/DDBJ databases">
        <title>Whole Genome Sequences of Three Symbiotic Endozoicomonas Bacteria.</title>
        <authorList>
            <person name="Neave M.J."/>
            <person name="Apprill A."/>
            <person name="Voolstra C.R."/>
        </authorList>
    </citation>
    <scope>NUCLEOTIDE SEQUENCE [LARGE SCALE GENOMIC DNA]</scope>
    <source>
        <strain evidence="2 3">DSM 25634</strain>
    </source>
</reference>
<sequence length="65" mass="7402">MAIHYFVDLKKTIFFTTPCRSSQQIASSHKGLLSMLSGLFLRRNQRHGKDSIPAQKSIKKSIKQP</sequence>
<feature type="region of interest" description="Disordered" evidence="1">
    <location>
        <begin position="46"/>
        <end position="65"/>
    </location>
</feature>
<proteinExistence type="predicted"/>
<name>A0A081NH88_9GAMM</name>
<evidence type="ECO:0000256" key="1">
    <source>
        <dbReference type="SAM" id="MobiDB-lite"/>
    </source>
</evidence>
<evidence type="ECO:0000313" key="3">
    <source>
        <dbReference type="Proteomes" id="UP000028073"/>
    </source>
</evidence>
<evidence type="ECO:0000313" key="2">
    <source>
        <dbReference type="EMBL" id="KEQ17811.1"/>
    </source>
</evidence>
<protein>
    <submittedName>
        <fullName evidence="2">Uncharacterized protein</fullName>
    </submittedName>
</protein>
<organism evidence="2 3">
    <name type="scientific">Endozoicomonas numazuensis</name>
    <dbReference type="NCBI Taxonomy" id="1137799"/>
    <lineage>
        <taxon>Bacteria</taxon>
        <taxon>Pseudomonadati</taxon>
        <taxon>Pseudomonadota</taxon>
        <taxon>Gammaproteobacteria</taxon>
        <taxon>Oceanospirillales</taxon>
        <taxon>Endozoicomonadaceae</taxon>
        <taxon>Endozoicomonas</taxon>
    </lineage>
</organism>
<keyword evidence="3" id="KW-1185">Reference proteome</keyword>